<dbReference type="AlphaFoldDB" id="A0A0H2XYD5"/>
<dbReference type="InterPro" id="IPR039425">
    <property type="entry name" value="RNA_pol_sigma-70-like"/>
</dbReference>
<protein>
    <submittedName>
        <fullName evidence="8">RNA polymerase, sigma-24 subunit, RpoE</fullName>
    </submittedName>
</protein>
<dbReference type="GO" id="GO:0006352">
    <property type="term" value="P:DNA-templated transcription initiation"/>
    <property type="evidence" value="ECO:0007669"/>
    <property type="project" value="InterPro"/>
</dbReference>
<dbReference type="HOGENOM" id="CLU_047691_2_0_4"/>
<dbReference type="GO" id="GO:0016987">
    <property type="term" value="F:sigma factor activity"/>
    <property type="evidence" value="ECO:0007669"/>
    <property type="project" value="UniProtKB-KW"/>
</dbReference>
<dbReference type="InterPro" id="IPR013324">
    <property type="entry name" value="RNA_pol_sigma_r3/r4-like"/>
</dbReference>
<sequence length="217" mass="24779">MRPLRDARAIASRHRHSLMLSAHDDPAYLAQLRHDLLRFARLQLRDADAAEDAVQEALAAAWSHAGEFAGLSAHKTWVFGILRNKLIDVLRARQRMVSLTALDAELDGESILDRELFKDNGHWAAHAKPRPWPKPDTLLQQQQFWTLFQVCLDHLPEQIGRVFMMREFLGVEIADICNELTLTTNHCSVLLYRARTRLRTCLSEKGLTTEDAAGEMY</sequence>
<gene>
    <name evidence="8" type="ordered locus">Bcen_5169</name>
</gene>
<dbReference type="Pfam" id="PF08281">
    <property type="entry name" value="Sigma70_r4_2"/>
    <property type="match status" value="1"/>
</dbReference>
<keyword evidence="2" id="KW-0805">Transcription regulation</keyword>
<evidence type="ECO:0000259" key="7">
    <source>
        <dbReference type="Pfam" id="PF08281"/>
    </source>
</evidence>
<dbReference type="Gene3D" id="1.10.1740.10">
    <property type="match status" value="1"/>
</dbReference>
<proteinExistence type="inferred from homology"/>
<keyword evidence="5" id="KW-0804">Transcription</keyword>
<dbReference type="Pfam" id="PF04542">
    <property type="entry name" value="Sigma70_r2"/>
    <property type="match status" value="1"/>
</dbReference>
<dbReference type="NCBIfam" id="NF009197">
    <property type="entry name" value="PRK12545.1"/>
    <property type="match status" value="1"/>
</dbReference>
<feature type="domain" description="RNA polymerase sigma factor 70 region 4 type 2" evidence="7">
    <location>
        <begin position="148"/>
        <end position="198"/>
    </location>
</feature>
<dbReference type="NCBIfam" id="TIGR02943">
    <property type="entry name" value="Sig70_famx1"/>
    <property type="match status" value="1"/>
</dbReference>
<dbReference type="PANTHER" id="PTHR43133:SF8">
    <property type="entry name" value="RNA POLYMERASE SIGMA FACTOR HI_1459-RELATED"/>
    <property type="match status" value="1"/>
</dbReference>
<dbReference type="SUPFAM" id="SSF88659">
    <property type="entry name" value="Sigma3 and sigma4 domains of RNA polymerase sigma factors"/>
    <property type="match status" value="1"/>
</dbReference>
<evidence type="ECO:0000313" key="8">
    <source>
        <dbReference type="EMBL" id="ABF80043.1"/>
    </source>
</evidence>
<dbReference type="Gene3D" id="1.10.10.10">
    <property type="entry name" value="Winged helix-like DNA-binding domain superfamily/Winged helix DNA-binding domain"/>
    <property type="match status" value="1"/>
</dbReference>
<dbReference type="InterPro" id="IPR013325">
    <property type="entry name" value="RNA_pol_sigma_r2"/>
</dbReference>
<evidence type="ECO:0000259" key="6">
    <source>
        <dbReference type="Pfam" id="PF04542"/>
    </source>
</evidence>
<dbReference type="InterPro" id="IPR014289">
    <property type="entry name" value="RNA_pol_sigma-24-rel"/>
</dbReference>
<accession>A0A0H2XYD5</accession>
<evidence type="ECO:0000256" key="4">
    <source>
        <dbReference type="ARBA" id="ARBA00023125"/>
    </source>
</evidence>
<keyword evidence="4" id="KW-0238">DNA-binding</keyword>
<dbReference type="PANTHER" id="PTHR43133">
    <property type="entry name" value="RNA POLYMERASE ECF-TYPE SIGMA FACTO"/>
    <property type="match status" value="1"/>
</dbReference>
<dbReference type="InterPro" id="IPR007627">
    <property type="entry name" value="RNA_pol_sigma70_r2"/>
</dbReference>
<dbReference type="InterPro" id="IPR013249">
    <property type="entry name" value="RNA_pol_sigma70_r4_t2"/>
</dbReference>
<dbReference type="InterPro" id="IPR036388">
    <property type="entry name" value="WH-like_DNA-bd_sf"/>
</dbReference>
<dbReference type="SUPFAM" id="SSF88946">
    <property type="entry name" value="Sigma2 domain of RNA polymerase sigma factors"/>
    <property type="match status" value="1"/>
</dbReference>
<dbReference type="GO" id="GO:0003677">
    <property type="term" value="F:DNA binding"/>
    <property type="evidence" value="ECO:0007669"/>
    <property type="project" value="UniProtKB-KW"/>
</dbReference>
<reference evidence="8" key="1">
    <citation type="submission" date="2006-05" db="EMBL/GenBank/DDBJ databases">
        <title>Complete sequence of chromosome 2 of Burkholderia cenocepacia AU 1054.</title>
        <authorList>
            <consortium name="US DOE Joint Genome Institute"/>
            <person name="Copeland A."/>
            <person name="Lucas S."/>
            <person name="Lapidus A."/>
            <person name="Barry K."/>
            <person name="Detter J.C."/>
            <person name="Glavina del Rio T."/>
            <person name="Hammon N."/>
            <person name="Israni S."/>
            <person name="Dalin E."/>
            <person name="Tice H."/>
            <person name="Pitluck S."/>
            <person name="Chain P."/>
            <person name="Malfatti S."/>
            <person name="Shin M."/>
            <person name="Vergez L."/>
            <person name="Schmutz J."/>
            <person name="Larimer F."/>
            <person name="Land M."/>
            <person name="Hauser L."/>
            <person name="Kyrpides N."/>
            <person name="Lykidis A."/>
            <person name="LiPuma J.J."/>
            <person name="Konstantinidis K."/>
            <person name="Tiedje J.M."/>
            <person name="Richardson P."/>
        </authorList>
    </citation>
    <scope>NUCLEOTIDE SEQUENCE [LARGE SCALE GENOMIC DNA]</scope>
    <source>
        <strain evidence="8">AU 1054</strain>
    </source>
</reference>
<evidence type="ECO:0000256" key="2">
    <source>
        <dbReference type="ARBA" id="ARBA00023015"/>
    </source>
</evidence>
<evidence type="ECO:0000256" key="1">
    <source>
        <dbReference type="ARBA" id="ARBA00010641"/>
    </source>
</evidence>
<organism evidence="8">
    <name type="scientific">Burkholderia orbicola (strain AU 1054)</name>
    <dbReference type="NCBI Taxonomy" id="331271"/>
    <lineage>
        <taxon>Bacteria</taxon>
        <taxon>Pseudomonadati</taxon>
        <taxon>Pseudomonadota</taxon>
        <taxon>Betaproteobacteria</taxon>
        <taxon>Burkholderiales</taxon>
        <taxon>Burkholderiaceae</taxon>
        <taxon>Burkholderia</taxon>
        <taxon>Burkholderia cepacia complex</taxon>
        <taxon>Burkholderia orbicola</taxon>
    </lineage>
</organism>
<dbReference type="EMBL" id="CP000379">
    <property type="protein sequence ID" value="ABF80043.1"/>
    <property type="molecule type" value="Genomic_DNA"/>
</dbReference>
<feature type="domain" description="RNA polymerase sigma-70 region 2" evidence="6">
    <location>
        <begin position="31"/>
        <end position="95"/>
    </location>
</feature>
<evidence type="ECO:0000256" key="5">
    <source>
        <dbReference type="ARBA" id="ARBA00023163"/>
    </source>
</evidence>
<keyword evidence="3" id="KW-0731">Sigma factor</keyword>
<dbReference type="InterPro" id="IPR014284">
    <property type="entry name" value="RNA_pol_sigma-70_dom"/>
</dbReference>
<name>A0A0H2XYD5_BURO1</name>
<dbReference type="NCBIfam" id="TIGR02937">
    <property type="entry name" value="sigma70-ECF"/>
    <property type="match status" value="1"/>
</dbReference>
<comment type="similarity">
    <text evidence="1">Belongs to the sigma-70 factor family. ECF subfamily.</text>
</comment>
<evidence type="ECO:0000256" key="3">
    <source>
        <dbReference type="ARBA" id="ARBA00023082"/>
    </source>
</evidence>